<keyword evidence="1" id="KW-0732">Signal</keyword>
<evidence type="ECO:0000256" key="1">
    <source>
        <dbReference type="SAM" id="SignalP"/>
    </source>
</evidence>
<gene>
    <name evidence="2" type="ORF">ESP62_011620</name>
</gene>
<dbReference type="RefSeq" id="WP_129183791.1">
    <property type="nucleotide sequence ID" value="NZ_JAGIOG010000001.1"/>
</dbReference>
<sequence>MLTRTATRRSAAVLMMALVAMLLVATGGSARAAQPRTSAGTGQATAAPLHGRQVAAIAPAAHEHVQIHVDLASTPPVDGAPAPVRAVERTTAASVSHVAAVEITVDGRAPPAR</sequence>
<evidence type="ECO:0000313" key="2">
    <source>
        <dbReference type="EMBL" id="KAA1376092.1"/>
    </source>
</evidence>
<accession>A0A641AMQ9</accession>
<keyword evidence="3" id="KW-1185">Reference proteome</keyword>
<dbReference type="OrthoDB" id="3748960at2"/>
<evidence type="ECO:0000313" key="3">
    <source>
        <dbReference type="Proteomes" id="UP001515100"/>
    </source>
</evidence>
<protein>
    <submittedName>
        <fullName evidence="2">Uncharacterized protein</fullName>
    </submittedName>
</protein>
<organism evidence="2 3">
    <name type="scientific">Aeromicrobium fastidiosum</name>
    <dbReference type="NCBI Taxonomy" id="52699"/>
    <lineage>
        <taxon>Bacteria</taxon>
        <taxon>Bacillati</taxon>
        <taxon>Actinomycetota</taxon>
        <taxon>Actinomycetes</taxon>
        <taxon>Propionibacteriales</taxon>
        <taxon>Nocardioidaceae</taxon>
        <taxon>Aeromicrobium</taxon>
    </lineage>
</organism>
<reference evidence="2" key="1">
    <citation type="submission" date="2019-09" db="EMBL/GenBank/DDBJ databases">
        <authorList>
            <person name="Li J."/>
        </authorList>
    </citation>
    <scope>NUCLEOTIDE SEQUENCE [LARGE SCALE GENOMIC DNA]</scope>
    <source>
        <strain evidence="2">NRBC 14897</strain>
    </source>
</reference>
<comment type="caution">
    <text evidence="2">The sequence shown here is derived from an EMBL/GenBank/DDBJ whole genome shotgun (WGS) entry which is preliminary data.</text>
</comment>
<proteinExistence type="predicted"/>
<dbReference type="EMBL" id="SDPP02000003">
    <property type="protein sequence ID" value="KAA1376092.1"/>
    <property type="molecule type" value="Genomic_DNA"/>
</dbReference>
<feature type="signal peptide" evidence="1">
    <location>
        <begin position="1"/>
        <end position="32"/>
    </location>
</feature>
<feature type="chain" id="PRO_5024974842" evidence="1">
    <location>
        <begin position="33"/>
        <end position="113"/>
    </location>
</feature>
<dbReference type="Proteomes" id="UP001515100">
    <property type="component" value="Unassembled WGS sequence"/>
</dbReference>
<dbReference type="AlphaFoldDB" id="A0A641AMQ9"/>
<name>A0A641AMQ9_9ACTN</name>